<evidence type="ECO:0000256" key="1">
    <source>
        <dbReference type="ARBA" id="ARBA00006540"/>
    </source>
</evidence>
<dbReference type="PANTHER" id="PTHR11229">
    <property type="entry name" value="50S RIBOSOMAL PROTEIN L3"/>
    <property type="match status" value="1"/>
</dbReference>
<evidence type="ECO:0000256" key="2">
    <source>
        <dbReference type="ARBA" id="ARBA00022730"/>
    </source>
</evidence>
<dbReference type="InterPro" id="IPR009000">
    <property type="entry name" value="Transl_B-barrel_sf"/>
</dbReference>
<dbReference type="GO" id="GO:0006412">
    <property type="term" value="P:translation"/>
    <property type="evidence" value="ECO:0007669"/>
    <property type="project" value="UniProtKB-UniRule"/>
</dbReference>
<dbReference type="Pfam" id="PF00297">
    <property type="entry name" value="Ribosomal_L3"/>
    <property type="match status" value="1"/>
</dbReference>
<keyword evidence="3 7" id="KW-0694">RNA-binding</keyword>
<dbReference type="InterPro" id="IPR019926">
    <property type="entry name" value="Ribosomal_uL3_CS"/>
</dbReference>
<keyword evidence="11" id="KW-1185">Reference proteome</keyword>
<proteinExistence type="inferred from homology"/>
<keyword evidence="5 7" id="KW-0687">Ribonucleoprotein</keyword>
<evidence type="ECO:0000256" key="3">
    <source>
        <dbReference type="ARBA" id="ARBA00022884"/>
    </source>
</evidence>
<evidence type="ECO:0000256" key="6">
    <source>
        <dbReference type="ARBA" id="ARBA00035243"/>
    </source>
</evidence>
<dbReference type="GO" id="GO:0003735">
    <property type="term" value="F:structural constituent of ribosome"/>
    <property type="evidence" value="ECO:0007669"/>
    <property type="project" value="UniProtKB-UniRule"/>
</dbReference>
<dbReference type="AlphaFoldDB" id="A0A517SRI7"/>
<evidence type="ECO:0000256" key="9">
    <source>
        <dbReference type="RuleBase" id="RU003906"/>
    </source>
</evidence>
<dbReference type="PANTHER" id="PTHR11229:SF16">
    <property type="entry name" value="LARGE RIBOSOMAL SUBUNIT PROTEIN UL3C"/>
    <property type="match status" value="1"/>
</dbReference>
<comment type="subunit">
    <text evidence="7 9">Part of the 50S ribosomal subunit. Forms a cluster with proteins L14 and L19.</text>
</comment>
<gene>
    <name evidence="7 10" type="primary">rplC</name>
    <name evidence="10" type="ORF">SV7mr_12390</name>
</gene>
<dbReference type="RefSeq" id="WP_419188451.1">
    <property type="nucleotide sequence ID" value="NZ_CP036272.1"/>
</dbReference>
<dbReference type="SUPFAM" id="SSF50447">
    <property type="entry name" value="Translation proteins"/>
    <property type="match status" value="1"/>
</dbReference>
<organism evidence="10 11">
    <name type="scientific">Stieleria bergensis</name>
    <dbReference type="NCBI Taxonomy" id="2528025"/>
    <lineage>
        <taxon>Bacteria</taxon>
        <taxon>Pseudomonadati</taxon>
        <taxon>Planctomycetota</taxon>
        <taxon>Planctomycetia</taxon>
        <taxon>Pirellulales</taxon>
        <taxon>Pirellulaceae</taxon>
        <taxon>Stieleria</taxon>
    </lineage>
</organism>
<dbReference type="InterPro" id="IPR019927">
    <property type="entry name" value="Ribosomal_uL3_bac/org-type"/>
</dbReference>
<comment type="function">
    <text evidence="7 9">One of the primary rRNA binding proteins, it binds directly near the 3'-end of the 23S rRNA, where it nucleates assembly of the 50S subunit.</text>
</comment>
<evidence type="ECO:0000256" key="5">
    <source>
        <dbReference type="ARBA" id="ARBA00023274"/>
    </source>
</evidence>
<dbReference type="GO" id="GO:0019843">
    <property type="term" value="F:rRNA binding"/>
    <property type="evidence" value="ECO:0007669"/>
    <property type="project" value="UniProtKB-UniRule"/>
</dbReference>
<dbReference type="FunFam" id="2.40.30.10:FF:000004">
    <property type="entry name" value="50S ribosomal protein L3"/>
    <property type="match status" value="1"/>
</dbReference>
<keyword evidence="4 7" id="KW-0689">Ribosomal protein</keyword>
<evidence type="ECO:0000313" key="10">
    <source>
        <dbReference type="EMBL" id="QDT58741.1"/>
    </source>
</evidence>
<evidence type="ECO:0000256" key="4">
    <source>
        <dbReference type="ARBA" id="ARBA00022980"/>
    </source>
</evidence>
<accession>A0A517SRI7</accession>
<dbReference type="EMBL" id="CP036272">
    <property type="protein sequence ID" value="QDT58741.1"/>
    <property type="molecule type" value="Genomic_DNA"/>
</dbReference>
<name>A0A517SRI7_9BACT</name>
<comment type="similarity">
    <text evidence="1 7 8">Belongs to the universal ribosomal protein uL3 family.</text>
</comment>
<dbReference type="Gene3D" id="3.30.160.810">
    <property type="match status" value="1"/>
</dbReference>
<dbReference type="Proteomes" id="UP000315003">
    <property type="component" value="Chromosome"/>
</dbReference>
<protein>
    <recommendedName>
        <fullName evidence="6 7">Large ribosomal subunit protein uL3</fullName>
    </recommendedName>
</protein>
<evidence type="ECO:0000256" key="8">
    <source>
        <dbReference type="RuleBase" id="RU003905"/>
    </source>
</evidence>
<sequence length="217" mass="23301">MTQIYLEDGTVAPVTVVQAGPCNVLQIRSMERDGYEAVQLGFEDKPRRLASRAERGQVAKLDSKRAKAQAAAGVELVEKADCEPQRFIKEFRGASDLAVGNQVTVDVFEGVTRVDVTGTSKGRGFAGVMKRHNFSGQRASHGVKKVHRHAGGTGCSASPSRVFKGRRMAGQYGNVQVTTRNLELVKAIAEDNLLLIRGSVPGPNGGLISIRQTNKVG</sequence>
<dbReference type="PROSITE" id="PS00474">
    <property type="entry name" value="RIBOSOMAL_L3"/>
    <property type="match status" value="1"/>
</dbReference>
<dbReference type="InterPro" id="IPR000597">
    <property type="entry name" value="Ribosomal_uL3"/>
</dbReference>
<evidence type="ECO:0000313" key="11">
    <source>
        <dbReference type="Proteomes" id="UP000315003"/>
    </source>
</evidence>
<dbReference type="Gene3D" id="2.40.30.10">
    <property type="entry name" value="Translation factors"/>
    <property type="match status" value="1"/>
</dbReference>
<dbReference type="NCBIfam" id="TIGR03625">
    <property type="entry name" value="L3_bact"/>
    <property type="match status" value="1"/>
</dbReference>
<reference evidence="10 11" key="1">
    <citation type="submission" date="2019-02" db="EMBL/GenBank/DDBJ databases">
        <title>Deep-cultivation of Planctomycetes and their phenomic and genomic characterization uncovers novel biology.</title>
        <authorList>
            <person name="Wiegand S."/>
            <person name="Jogler M."/>
            <person name="Boedeker C."/>
            <person name="Pinto D."/>
            <person name="Vollmers J."/>
            <person name="Rivas-Marin E."/>
            <person name="Kohn T."/>
            <person name="Peeters S.H."/>
            <person name="Heuer A."/>
            <person name="Rast P."/>
            <person name="Oberbeckmann S."/>
            <person name="Bunk B."/>
            <person name="Jeske O."/>
            <person name="Meyerdierks A."/>
            <person name="Storesund J.E."/>
            <person name="Kallscheuer N."/>
            <person name="Luecker S."/>
            <person name="Lage O.M."/>
            <person name="Pohl T."/>
            <person name="Merkel B.J."/>
            <person name="Hornburger P."/>
            <person name="Mueller R.-W."/>
            <person name="Bruemmer F."/>
            <person name="Labrenz M."/>
            <person name="Spormann A.M."/>
            <person name="Op den Camp H."/>
            <person name="Overmann J."/>
            <person name="Amann R."/>
            <person name="Jetten M.S.M."/>
            <person name="Mascher T."/>
            <person name="Medema M.H."/>
            <person name="Devos D.P."/>
            <person name="Kaster A.-K."/>
            <person name="Ovreas L."/>
            <person name="Rohde M."/>
            <person name="Galperin M.Y."/>
            <person name="Jogler C."/>
        </authorList>
    </citation>
    <scope>NUCLEOTIDE SEQUENCE [LARGE SCALE GENOMIC DNA]</scope>
    <source>
        <strain evidence="10 11">SV_7m_r</strain>
    </source>
</reference>
<dbReference type="HAMAP" id="MF_01325_B">
    <property type="entry name" value="Ribosomal_uL3_B"/>
    <property type="match status" value="1"/>
</dbReference>
<dbReference type="GO" id="GO:0022625">
    <property type="term" value="C:cytosolic large ribosomal subunit"/>
    <property type="evidence" value="ECO:0007669"/>
    <property type="project" value="TreeGrafter"/>
</dbReference>
<keyword evidence="2 7" id="KW-0699">rRNA-binding</keyword>
<evidence type="ECO:0000256" key="7">
    <source>
        <dbReference type="HAMAP-Rule" id="MF_01325"/>
    </source>
</evidence>